<comment type="caution">
    <text evidence="3">The sequence shown here is derived from an EMBL/GenBank/DDBJ whole genome shotgun (WGS) entry which is preliminary data.</text>
</comment>
<feature type="transmembrane region" description="Helical" evidence="2">
    <location>
        <begin position="1365"/>
        <end position="1385"/>
    </location>
</feature>
<evidence type="ECO:0000313" key="3">
    <source>
        <dbReference type="EMBL" id="CAF0808510.1"/>
    </source>
</evidence>
<feature type="transmembrane region" description="Helical" evidence="2">
    <location>
        <begin position="1296"/>
        <end position="1319"/>
    </location>
</feature>
<feature type="coiled-coil region" evidence="1">
    <location>
        <begin position="299"/>
        <end position="384"/>
    </location>
</feature>
<dbReference type="PANTHER" id="PTHR31061:SF24">
    <property type="entry name" value="LD22376P"/>
    <property type="match status" value="1"/>
</dbReference>
<keyword evidence="2" id="KW-0812">Transmembrane</keyword>
<feature type="transmembrane region" description="Helical" evidence="2">
    <location>
        <begin position="1233"/>
        <end position="1254"/>
    </location>
</feature>
<dbReference type="EMBL" id="CAJNOE010000047">
    <property type="protein sequence ID" value="CAF0808510.1"/>
    <property type="molecule type" value="Genomic_DNA"/>
</dbReference>
<feature type="transmembrane region" description="Helical" evidence="2">
    <location>
        <begin position="952"/>
        <end position="971"/>
    </location>
</feature>
<name>A0A813TFW0_9BILA</name>
<reference evidence="3" key="1">
    <citation type="submission" date="2021-02" db="EMBL/GenBank/DDBJ databases">
        <authorList>
            <person name="Nowell W R."/>
        </authorList>
    </citation>
    <scope>NUCLEOTIDE SEQUENCE</scope>
</reference>
<keyword evidence="2" id="KW-0472">Membrane</keyword>
<feature type="coiled-coil region" evidence="1">
    <location>
        <begin position="145"/>
        <end position="264"/>
    </location>
</feature>
<feature type="transmembrane region" description="Helical" evidence="2">
    <location>
        <begin position="637"/>
        <end position="656"/>
    </location>
</feature>
<feature type="transmembrane region" description="Helical" evidence="2">
    <location>
        <begin position="1150"/>
        <end position="1169"/>
    </location>
</feature>
<accession>A0A813TFW0</accession>
<feature type="coiled-coil region" evidence="1">
    <location>
        <begin position="35"/>
        <end position="115"/>
    </location>
</feature>
<keyword evidence="1" id="KW-0175">Coiled coil</keyword>
<feature type="transmembrane region" description="Helical" evidence="2">
    <location>
        <begin position="1098"/>
        <end position="1118"/>
    </location>
</feature>
<gene>
    <name evidence="3" type="ORF">IZO911_LOCUS7328</name>
</gene>
<evidence type="ECO:0000256" key="1">
    <source>
        <dbReference type="SAM" id="Coils"/>
    </source>
</evidence>
<dbReference type="PANTHER" id="PTHR31061">
    <property type="entry name" value="LD22376P"/>
    <property type="match status" value="1"/>
</dbReference>
<protein>
    <recommendedName>
        <fullName evidence="5">Heparan-alpha-glucosaminide N-acetyltransferase</fullName>
    </recommendedName>
</protein>
<evidence type="ECO:0008006" key="5">
    <source>
        <dbReference type="Google" id="ProtNLM"/>
    </source>
</evidence>
<feature type="transmembrane region" description="Helical" evidence="2">
    <location>
        <begin position="1025"/>
        <end position="1048"/>
    </location>
</feature>
<feature type="transmembrane region" description="Helical" evidence="2">
    <location>
        <begin position="837"/>
        <end position="862"/>
    </location>
</feature>
<evidence type="ECO:0000256" key="2">
    <source>
        <dbReference type="SAM" id="Phobius"/>
    </source>
</evidence>
<organism evidence="3 4">
    <name type="scientific">Adineta steineri</name>
    <dbReference type="NCBI Taxonomy" id="433720"/>
    <lineage>
        <taxon>Eukaryota</taxon>
        <taxon>Metazoa</taxon>
        <taxon>Spiralia</taxon>
        <taxon>Gnathifera</taxon>
        <taxon>Rotifera</taxon>
        <taxon>Eurotatoria</taxon>
        <taxon>Bdelloidea</taxon>
        <taxon>Adinetida</taxon>
        <taxon>Adinetidae</taxon>
        <taxon>Adineta</taxon>
    </lineage>
</organism>
<feature type="transmembrane region" description="Helical" evidence="2">
    <location>
        <begin position="702"/>
        <end position="721"/>
    </location>
</feature>
<dbReference type="Proteomes" id="UP000663860">
    <property type="component" value="Unassembled WGS sequence"/>
</dbReference>
<feature type="transmembrane region" description="Helical" evidence="2">
    <location>
        <begin position="1331"/>
        <end position="1353"/>
    </location>
</feature>
<evidence type="ECO:0000313" key="4">
    <source>
        <dbReference type="Proteomes" id="UP000663860"/>
    </source>
</evidence>
<feature type="transmembrane region" description="Helical" evidence="2">
    <location>
        <begin position="671"/>
        <end position="690"/>
    </location>
</feature>
<proteinExistence type="predicted"/>
<dbReference type="Gene3D" id="1.10.287.1490">
    <property type="match status" value="1"/>
</dbReference>
<keyword evidence="2" id="KW-1133">Transmembrane helix</keyword>
<feature type="transmembrane region" description="Helical" evidence="2">
    <location>
        <begin position="986"/>
        <end position="1005"/>
    </location>
</feature>
<feature type="transmembrane region" description="Helical" evidence="2">
    <location>
        <begin position="521"/>
        <end position="547"/>
    </location>
</feature>
<sequence length="1392" mass="160476">MSSSPVDRMSGASTPTLLAMSSFATNRLHEELNGLKRWRQMYDSAMNEKNEELQKYQLINQRQAQTLNDSIVQIEQQTMTINSMKQNEVLLEKKVTKLEELHHILKKNVAKLEKTVSQCEFVRVDLERMYEHQERSVKTLADRVDSTIEAKLQNLKSQLKSAEQLHEQVCMELNKQIYERTQDHTQATAHITELTTKISISENEINQLQATNTNAQLKLVELNEQINQYQQIIETLSIENNAKLNSKNQEIDGLQKRIDTLVLKIDGNKEEIFNLQELNTILHIQIDEMKQKTVEHTEYHETEVQAHQAEINIREKEKEQLQINNQQLIEQIAHRYKEIEELKEKNQLLQNEIIEINLNLTKQLDQTREQMNDYSKQSKEQMKQSLNFIWIFFITIHLHYGQTQVIKNKLSDTLGMDEAFLTISNRNYSDSIVFLYNIVACEYCTFDRLGDPLPTNSSQTLKIGTKYPYDIQVFTEIQNKTIQCNIQSYSFSENASYVLEIIQINPNHSACSINQTKPSSYYWTPVIILLILLCLLVFFIQLFNVMYKSPNMRRILISFGYQRLDHHETNVIQHTSPTTQRHALPIIAEDTDQTNIHNIINSPGQLPLVEYARPADSTIKTTKVAPKRLRGLDTFRGFSLMVMIFVNYGGGGYWFFDHSVWNGLTLADLVFPWFTWMMGVSVVLSQRSLLKKKKEQMKQSLNFVWIFFITIHLHYGQTQVIKNKLSDTLGMDEAFLTISNKNYSDSIVFLYNIVVCEYCTFDRLGDPLPTNSSQTLKIGTKYPYDIQVFTEIQNKTIQCNIQSYSFSENASYSLEIIQLNPNHSSCSINQTKPSSYYWTPVIILLILLCLLVFFIQLFNVMYKSPNMRRILISFGYQRLDHHETNVTQHTSPTTQRHALPIIAEDTDQTNIHNIINNPGQLPLVGYARPADSTIKTTKVAPKRLRGLDTFRGFSLMVMIFVNYGGGGYWFFDHSVWNGLTLADLVFPWFTWMMGVSVVLSQRSLLKKKVSKVDIFFKICRRTVILFFLVWNGLTLADLVFPWFTWMMGVSVVLSQRSLLKKKVSKVDIFLKICRRTVILFFLGLILQSGFAKPKSIRILGVLQRLGLCYFFTAILVLISDRLEDESQWPAGNDVGQPIGIELKNTIFKFWPQWISILVITCTWIFITFIPKLDNCPRGYVGPGGKHYYGQYQNCTGGMAGYIDRTILGDSHLYGYPTCRDVYDTKIPYDPEGLMGILTGIFLCYLGVNAGHIFAHSTSVRRVCGQWIASGVICGFLGLLLSKGGHSDSWIPINKNLWSLSFIFVLASLAYIILTILYLLVDVKQWFTGEPWLWLGMNSIVLYVGHDVCSRGFPIQFQVNDTHAQLLAVHAYGVAWWIFISGIMYYNKIFIAI</sequence>
<feature type="transmembrane region" description="Helical" evidence="2">
    <location>
        <begin position="1266"/>
        <end position="1284"/>
    </location>
</feature>